<evidence type="ECO:0000256" key="4">
    <source>
        <dbReference type="ARBA" id="ARBA00022725"/>
    </source>
</evidence>
<proteinExistence type="predicted"/>
<feature type="transmembrane region" description="Helical" evidence="9">
    <location>
        <begin position="21"/>
        <end position="40"/>
    </location>
</feature>
<evidence type="ECO:0000256" key="7">
    <source>
        <dbReference type="ARBA" id="ARBA00023136"/>
    </source>
</evidence>
<keyword evidence="3 9" id="KW-0812">Transmembrane</keyword>
<dbReference type="InterPro" id="IPR050516">
    <property type="entry name" value="Olfactory_GPCR"/>
</dbReference>
<evidence type="ECO:0000256" key="8">
    <source>
        <dbReference type="ARBA" id="ARBA00023170"/>
    </source>
</evidence>
<dbReference type="GO" id="GO:0005886">
    <property type="term" value="C:plasma membrane"/>
    <property type="evidence" value="ECO:0007669"/>
    <property type="project" value="UniProtKB-SubCell"/>
</dbReference>
<comment type="subcellular location">
    <subcellularLocation>
        <location evidence="1">Cell membrane</location>
        <topology evidence="1">Multi-pass membrane protein</topology>
    </subcellularLocation>
</comment>
<keyword evidence="4" id="KW-0716">Sensory transduction</keyword>
<dbReference type="PROSITE" id="PS50262">
    <property type="entry name" value="G_PROTEIN_RECEP_F1_2"/>
    <property type="match status" value="1"/>
</dbReference>
<evidence type="ECO:0000313" key="11">
    <source>
        <dbReference type="EMBL" id="KYO40272.1"/>
    </source>
</evidence>
<comment type="caution">
    <text evidence="11">The sequence shown here is derived from an EMBL/GenBank/DDBJ whole genome shotgun (WGS) entry which is preliminary data.</text>
</comment>
<keyword evidence="2" id="KW-1003">Cell membrane</keyword>
<dbReference type="SUPFAM" id="SSF81321">
    <property type="entry name" value="Family A G protein-coupled receptor-like"/>
    <property type="match status" value="1"/>
</dbReference>
<evidence type="ECO:0000313" key="12">
    <source>
        <dbReference type="Proteomes" id="UP000050525"/>
    </source>
</evidence>
<protein>
    <recommendedName>
        <fullName evidence="10">G-protein coupled receptors family 1 profile domain-containing protein</fullName>
    </recommendedName>
</protein>
<dbReference type="EMBL" id="AKHW03001980">
    <property type="protein sequence ID" value="KYO40272.1"/>
    <property type="molecule type" value="Genomic_DNA"/>
</dbReference>
<feature type="transmembrane region" description="Helical" evidence="9">
    <location>
        <begin position="60"/>
        <end position="79"/>
    </location>
</feature>
<keyword evidence="8" id="KW-0675">Receptor</keyword>
<dbReference type="InterPro" id="IPR000276">
    <property type="entry name" value="GPCR_Rhodpsn"/>
</dbReference>
<gene>
    <name evidence="11" type="ORF">Y1Q_0013060</name>
</gene>
<feature type="domain" description="G-protein coupled receptors family 1 profile" evidence="10">
    <location>
        <begin position="41"/>
        <end position="126"/>
    </location>
</feature>
<dbReference type="GO" id="GO:0007608">
    <property type="term" value="P:sensory perception of smell"/>
    <property type="evidence" value="ECO:0007669"/>
    <property type="project" value="UniProtKB-KW"/>
</dbReference>
<dbReference type="Pfam" id="PF00001">
    <property type="entry name" value="7tm_1"/>
    <property type="match status" value="1"/>
</dbReference>
<keyword evidence="12" id="KW-1185">Reference proteome</keyword>
<evidence type="ECO:0000256" key="6">
    <source>
        <dbReference type="ARBA" id="ARBA00023040"/>
    </source>
</evidence>
<keyword evidence="4" id="KW-0552">Olfaction</keyword>
<evidence type="ECO:0000256" key="2">
    <source>
        <dbReference type="ARBA" id="ARBA00022475"/>
    </source>
</evidence>
<name>A0A151NTP1_ALLMI</name>
<keyword evidence="6" id="KW-0807">Transducer</keyword>
<sequence length="126" mass="13974">MDPSKKSSVLEFILLGMSNQLNLQPIIFLGLLATYLVNVVSNSLLLGVVWMDTQLCGSMYFLLGQLAPVDIIFTSLTVPQALVHTLSQHRAIPFTCCMAQVFLFFSVGHMEGYLLAIMAYDHYVAI</sequence>
<evidence type="ECO:0000256" key="3">
    <source>
        <dbReference type="ARBA" id="ARBA00022692"/>
    </source>
</evidence>
<evidence type="ECO:0000256" key="9">
    <source>
        <dbReference type="SAM" id="Phobius"/>
    </source>
</evidence>
<dbReference type="STRING" id="8496.A0A151NTP1"/>
<keyword evidence="6" id="KW-0297">G-protein coupled receptor</keyword>
<accession>A0A151NTP1</accession>
<evidence type="ECO:0000256" key="1">
    <source>
        <dbReference type="ARBA" id="ARBA00004651"/>
    </source>
</evidence>
<keyword evidence="5 9" id="KW-1133">Transmembrane helix</keyword>
<dbReference type="InterPro" id="IPR017452">
    <property type="entry name" value="GPCR_Rhodpsn_7TM"/>
</dbReference>
<evidence type="ECO:0000256" key="5">
    <source>
        <dbReference type="ARBA" id="ARBA00022989"/>
    </source>
</evidence>
<organism evidence="11 12">
    <name type="scientific">Alligator mississippiensis</name>
    <name type="common">American alligator</name>
    <dbReference type="NCBI Taxonomy" id="8496"/>
    <lineage>
        <taxon>Eukaryota</taxon>
        <taxon>Metazoa</taxon>
        <taxon>Chordata</taxon>
        <taxon>Craniata</taxon>
        <taxon>Vertebrata</taxon>
        <taxon>Euteleostomi</taxon>
        <taxon>Archelosauria</taxon>
        <taxon>Archosauria</taxon>
        <taxon>Crocodylia</taxon>
        <taxon>Alligatoridae</taxon>
        <taxon>Alligatorinae</taxon>
        <taxon>Alligator</taxon>
    </lineage>
</organism>
<dbReference type="Proteomes" id="UP000050525">
    <property type="component" value="Unassembled WGS sequence"/>
</dbReference>
<feature type="transmembrane region" description="Helical" evidence="9">
    <location>
        <begin position="91"/>
        <end position="110"/>
    </location>
</feature>
<dbReference type="GO" id="GO:0004930">
    <property type="term" value="F:G protein-coupled receptor activity"/>
    <property type="evidence" value="ECO:0007669"/>
    <property type="project" value="UniProtKB-KW"/>
</dbReference>
<keyword evidence="7 9" id="KW-0472">Membrane</keyword>
<dbReference type="Gene3D" id="1.20.1070.10">
    <property type="entry name" value="Rhodopsin 7-helix transmembrane proteins"/>
    <property type="match status" value="1"/>
</dbReference>
<dbReference type="AlphaFoldDB" id="A0A151NTP1"/>
<reference evidence="11 12" key="1">
    <citation type="journal article" date="2012" name="Genome Biol.">
        <title>Sequencing three crocodilian genomes to illuminate the evolution of archosaurs and amniotes.</title>
        <authorList>
            <person name="St John J.A."/>
            <person name="Braun E.L."/>
            <person name="Isberg S.R."/>
            <person name="Miles L.G."/>
            <person name="Chong A.Y."/>
            <person name="Gongora J."/>
            <person name="Dalzell P."/>
            <person name="Moran C."/>
            <person name="Bed'hom B."/>
            <person name="Abzhanov A."/>
            <person name="Burgess S.C."/>
            <person name="Cooksey A.M."/>
            <person name="Castoe T.A."/>
            <person name="Crawford N.G."/>
            <person name="Densmore L.D."/>
            <person name="Drew J.C."/>
            <person name="Edwards S.V."/>
            <person name="Faircloth B.C."/>
            <person name="Fujita M.K."/>
            <person name="Greenwold M.J."/>
            <person name="Hoffmann F.G."/>
            <person name="Howard J.M."/>
            <person name="Iguchi T."/>
            <person name="Janes D.E."/>
            <person name="Khan S.Y."/>
            <person name="Kohno S."/>
            <person name="de Koning A.J."/>
            <person name="Lance S.L."/>
            <person name="McCarthy F.M."/>
            <person name="McCormack J.E."/>
            <person name="Merchant M.E."/>
            <person name="Peterson D.G."/>
            <person name="Pollock D.D."/>
            <person name="Pourmand N."/>
            <person name="Raney B.J."/>
            <person name="Roessler K.A."/>
            <person name="Sanford J.R."/>
            <person name="Sawyer R.H."/>
            <person name="Schmidt C.J."/>
            <person name="Triplett E.W."/>
            <person name="Tuberville T.D."/>
            <person name="Venegas-Anaya M."/>
            <person name="Howard J.T."/>
            <person name="Jarvis E.D."/>
            <person name="Guillette L.J.Jr."/>
            <person name="Glenn T.C."/>
            <person name="Green R.E."/>
            <person name="Ray D.A."/>
        </authorList>
    </citation>
    <scope>NUCLEOTIDE SEQUENCE [LARGE SCALE GENOMIC DNA]</scope>
    <source>
        <strain evidence="11">KSC_2009_1</strain>
    </source>
</reference>
<evidence type="ECO:0000259" key="10">
    <source>
        <dbReference type="PROSITE" id="PS50262"/>
    </source>
</evidence>
<dbReference type="PANTHER" id="PTHR26452">
    <property type="entry name" value="OLFACTORY RECEPTOR"/>
    <property type="match status" value="1"/>
</dbReference>